<keyword evidence="2" id="KW-1185">Reference proteome</keyword>
<reference evidence="2" key="1">
    <citation type="submission" date="2015-03" db="EMBL/GenBank/DDBJ databases">
        <authorList>
            <person name="Ferrari E."/>
            <person name="Walter M.C."/>
            <person name="Huptas C."/>
            <person name="Scherer S."/>
            <person name="Mueller-Herbst S."/>
        </authorList>
    </citation>
    <scope>NUCLEOTIDE SEQUENCE [LARGE SCALE GENOMIC DNA]</scope>
    <source>
        <strain evidence="2">LWP01</strain>
    </source>
</reference>
<accession>A0A1S7FVB0</accession>
<dbReference type="EMBL" id="CP011102">
    <property type="protein sequence ID" value="AQY51309.1"/>
    <property type="molecule type" value="Genomic_DNA"/>
</dbReference>
<gene>
    <name evidence="1" type="ORF">UE46_09745</name>
</gene>
<dbReference type="AlphaFoldDB" id="A0A1S7FVB0"/>
<dbReference type="KEGG" id="lwi:UE46_09745"/>
<name>A0A1S7FVB0_9LIST</name>
<protein>
    <submittedName>
        <fullName evidence="1">Uncharacterized protein</fullName>
    </submittedName>
</protein>
<organism evidence="1 2">
    <name type="scientific">Listeria weihenstephanensis</name>
    <dbReference type="NCBI Taxonomy" id="1006155"/>
    <lineage>
        <taxon>Bacteria</taxon>
        <taxon>Bacillati</taxon>
        <taxon>Bacillota</taxon>
        <taxon>Bacilli</taxon>
        <taxon>Bacillales</taxon>
        <taxon>Listeriaceae</taxon>
        <taxon>Listeria</taxon>
    </lineage>
</organism>
<evidence type="ECO:0000313" key="1">
    <source>
        <dbReference type="EMBL" id="AQY51309.1"/>
    </source>
</evidence>
<sequence>MDFSEAPKISRIWPLKLDHPKSESSPLASTEFVRRRSENPPLVFAEAPKIPRGWLLELDPKAQSTNKHRKFETTPPLNSKLQLKTKHQLQNMHKSFQTHSHNTTDGLDIQNSLIHNQGSKFSAQYTHTSHS</sequence>
<dbReference type="Proteomes" id="UP000223060">
    <property type="component" value="Chromosome"/>
</dbReference>
<evidence type="ECO:0000313" key="2">
    <source>
        <dbReference type="Proteomes" id="UP000223060"/>
    </source>
</evidence>
<proteinExistence type="predicted"/>